<keyword evidence="4" id="KW-0057">Aromatic amino acid biosynthesis</keyword>
<feature type="active site" description="Proton donor/acceptor" evidence="4">
    <location>
        <position position="131"/>
    </location>
</feature>
<gene>
    <name evidence="4 5" type="primary">aroD</name>
    <name evidence="5" type="ORF">EJ997_10740</name>
</gene>
<dbReference type="PANTHER" id="PTHR43699:SF1">
    <property type="entry name" value="3-DEHYDROQUINATE DEHYDRATASE"/>
    <property type="match status" value="1"/>
</dbReference>
<feature type="binding site" evidence="4">
    <location>
        <position position="73"/>
    </location>
    <ligand>
        <name>3-dehydroquinate</name>
        <dbReference type="ChEBI" id="CHEBI:32364"/>
    </ligand>
</feature>
<keyword evidence="6" id="KW-1185">Reference proteome</keyword>
<dbReference type="InterPro" id="IPR050146">
    <property type="entry name" value="Type-I_3-dehydroquinase"/>
</dbReference>
<dbReference type="UniPathway" id="UPA00053">
    <property type="reaction ID" value="UER00086"/>
</dbReference>
<proteinExistence type="inferred from homology"/>
<feature type="binding site" evidence="4">
    <location>
        <position position="219"/>
    </location>
    <ligand>
        <name>3-dehydroquinate</name>
        <dbReference type="ChEBI" id="CHEBI:32364"/>
    </ligand>
</feature>
<evidence type="ECO:0000256" key="2">
    <source>
        <dbReference type="ARBA" id="ARBA00023239"/>
    </source>
</evidence>
<dbReference type="EC" id="4.2.1.10" evidence="4"/>
<dbReference type="Proteomes" id="UP000280344">
    <property type="component" value="Chromosome"/>
</dbReference>
<evidence type="ECO:0000313" key="6">
    <source>
        <dbReference type="Proteomes" id="UP000280344"/>
    </source>
</evidence>
<comment type="function">
    <text evidence="4">Involved in the third step of the chorismate pathway, which leads to the biosynthesis of aromatic amino acids. Catalyzes the cis-dehydration of 3-dehydroquinate (DHQ) and introduces the first double bond of the aromatic ring to yield 3-dehydroshikimate.</text>
</comment>
<accession>A0A3Q9G2Y3</accession>
<dbReference type="PROSITE" id="PS01028">
    <property type="entry name" value="DEHYDROQUINASE_I"/>
    <property type="match status" value="1"/>
</dbReference>
<feature type="binding site" evidence="4">
    <location>
        <position position="21"/>
    </location>
    <ligand>
        <name>3-dehydroquinate</name>
        <dbReference type="ChEBI" id="CHEBI:32364"/>
    </ligand>
</feature>
<dbReference type="GO" id="GO:0008652">
    <property type="term" value="P:amino acid biosynthetic process"/>
    <property type="evidence" value="ECO:0007669"/>
    <property type="project" value="UniProtKB-KW"/>
</dbReference>
<dbReference type="InterPro" id="IPR001381">
    <property type="entry name" value="DHquinase_I"/>
</dbReference>
<comment type="pathway">
    <text evidence="4">Metabolic intermediate biosynthesis; chorismate biosynthesis; chorismate from D-erythrose 4-phosphate and phosphoenolpyruvate: step 3/7.</text>
</comment>
<evidence type="ECO:0000256" key="1">
    <source>
        <dbReference type="ARBA" id="ARBA00001864"/>
    </source>
</evidence>
<dbReference type="AlphaFoldDB" id="A0A3Q9G2Y3"/>
<sequence>MEPRLPEPLTGASPVPALIVSVFGAPSEIPAQLAEAREAGADCIEWRADLSDDWDACAEQFEGIELPVIATIRTDREGGKFPGHGHDYAAAAMRLARPPFAAIDVEVGRSAAYQVVPMAHDAGIPVIASHHDFTSTPRNDDILATLNDMAEIEADLLKIAYMPKHSDDTWRQMELTREAKGRFGLPVISISMGQEAAWTRVAAKACGSVATFGALGGGSAPGQLDTHLLRRVIDALGR</sequence>
<comment type="catalytic activity">
    <reaction evidence="1 4">
        <text>3-dehydroquinate = 3-dehydroshikimate + H2O</text>
        <dbReference type="Rhea" id="RHEA:21096"/>
        <dbReference type="ChEBI" id="CHEBI:15377"/>
        <dbReference type="ChEBI" id="CHEBI:16630"/>
        <dbReference type="ChEBI" id="CHEBI:32364"/>
        <dbReference type="EC" id="4.2.1.10"/>
    </reaction>
</comment>
<dbReference type="InterPro" id="IPR013785">
    <property type="entry name" value="Aldolase_TIM"/>
</dbReference>
<dbReference type="SUPFAM" id="SSF51569">
    <property type="entry name" value="Aldolase"/>
    <property type="match status" value="1"/>
</dbReference>
<feature type="binding site" evidence="4">
    <location>
        <position position="223"/>
    </location>
    <ligand>
        <name>3-dehydroquinate</name>
        <dbReference type="ChEBI" id="CHEBI:32364"/>
    </ligand>
</feature>
<feature type="active site" description="Schiff-base intermediate with substrate" evidence="4">
    <location>
        <position position="158"/>
    </location>
</feature>
<dbReference type="EMBL" id="CP034593">
    <property type="protein sequence ID" value="AZQ77746.1"/>
    <property type="molecule type" value="Genomic_DNA"/>
</dbReference>
<feature type="binding site" evidence="4">
    <location>
        <begin position="45"/>
        <end position="47"/>
    </location>
    <ligand>
        <name>3-dehydroquinate</name>
        <dbReference type="ChEBI" id="CHEBI:32364"/>
    </ligand>
</feature>
<dbReference type="GO" id="GO:0003855">
    <property type="term" value="F:3-dehydroquinate dehydratase activity"/>
    <property type="evidence" value="ECO:0007669"/>
    <property type="project" value="UniProtKB-UniRule"/>
</dbReference>
<dbReference type="InterPro" id="IPR018508">
    <property type="entry name" value="3-dehydroquinate_DH_AS"/>
</dbReference>
<keyword evidence="2 4" id="KW-0456">Lyase</keyword>
<comment type="similarity">
    <text evidence="4">Belongs to the type-I 3-dehydroquinase family.</text>
</comment>
<feature type="binding site" evidence="4">
    <location>
        <position position="200"/>
    </location>
    <ligand>
        <name>3-dehydroquinate</name>
        <dbReference type="ChEBI" id="CHEBI:32364"/>
    </ligand>
</feature>
<protein>
    <recommendedName>
        <fullName evidence="4">3-dehydroquinate dehydratase</fullName>
        <shortName evidence="4">3-dehydroquinase</shortName>
        <ecNumber evidence="4">4.2.1.10</ecNumber>
    </recommendedName>
    <alternativeName>
        <fullName evidence="4">Type I DHQase</fullName>
    </alternativeName>
    <alternativeName>
        <fullName evidence="4">Type I dehydroquinase</fullName>
        <shortName evidence="4">DHQ1</shortName>
    </alternativeName>
</protein>
<evidence type="ECO:0000256" key="3">
    <source>
        <dbReference type="ARBA" id="ARBA00023270"/>
    </source>
</evidence>
<dbReference type="RefSeq" id="WP_126704549.1">
    <property type="nucleotide sequence ID" value="NZ_CP034593.1"/>
</dbReference>
<dbReference type="GO" id="GO:0009423">
    <property type="term" value="P:chorismate biosynthetic process"/>
    <property type="evidence" value="ECO:0007669"/>
    <property type="project" value="UniProtKB-UniRule"/>
</dbReference>
<organism evidence="5 6">
    <name type="scientific">Flaviflexus ciconiae</name>
    <dbReference type="NCBI Taxonomy" id="2496867"/>
    <lineage>
        <taxon>Bacteria</taxon>
        <taxon>Bacillati</taxon>
        <taxon>Actinomycetota</taxon>
        <taxon>Actinomycetes</taxon>
        <taxon>Actinomycetales</taxon>
        <taxon>Actinomycetaceae</taxon>
        <taxon>Flaviflexus</taxon>
    </lineage>
</organism>
<reference evidence="5 6" key="1">
    <citation type="submission" date="2018-12" db="EMBL/GenBank/DDBJ databases">
        <title>Complete genome sequence of Flaviflexus sp. H23T48.</title>
        <authorList>
            <person name="Bae J.-W."/>
            <person name="Lee J.-Y."/>
        </authorList>
    </citation>
    <scope>NUCLEOTIDE SEQUENCE [LARGE SCALE GENOMIC DNA]</scope>
    <source>
        <strain evidence="5 6">H23T48</strain>
    </source>
</reference>
<name>A0A3Q9G2Y3_9ACTO</name>
<dbReference type="Gene3D" id="3.20.20.70">
    <property type="entry name" value="Aldolase class I"/>
    <property type="match status" value="1"/>
</dbReference>
<dbReference type="Pfam" id="PF01487">
    <property type="entry name" value="DHquinase_I"/>
    <property type="match status" value="1"/>
</dbReference>
<dbReference type="GO" id="GO:0009073">
    <property type="term" value="P:aromatic amino acid family biosynthetic process"/>
    <property type="evidence" value="ECO:0007669"/>
    <property type="project" value="UniProtKB-KW"/>
</dbReference>
<dbReference type="PANTHER" id="PTHR43699">
    <property type="entry name" value="3-DEHYDROQUINATE DEHYDRATASE"/>
    <property type="match status" value="1"/>
</dbReference>
<dbReference type="NCBIfam" id="TIGR01093">
    <property type="entry name" value="aroD"/>
    <property type="match status" value="1"/>
</dbReference>
<keyword evidence="3 4" id="KW-0704">Schiff base</keyword>
<dbReference type="CDD" id="cd00502">
    <property type="entry name" value="DHQase_I"/>
    <property type="match status" value="1"/>
</dbReference>
<evidence type="ECO:0000256" key="4">
    <source>
        <dbReference type="HAMAP-Rule" id="MF_00214"/>
    </source>
</evidence>
<comment type="subunit">
    <text evidence="4">Homodimer.</text>
</comment>
<dbReference type="HAMAP" id="MF_00214">
    <property type="entry name" value="AroD"/>
    <property type="match status" value="1"/>
</dbReference>
<keyword evidence="4" id="KW-0028">Amino-acid biosynthesis</keyword>
<dbReference type="GO" id="GO:0046279">
    <property type="term" value="P:3,4-dihydroxybenzoate biosynthetic process"/>
    <property type="evidence" value="ECO:0007669"/>
    <property type="project" value="UniProtKB-ARBA"/>
</dbReference>
<evidence type="ECO:0000313" key="5">
    <source>
        <dbReference type="EMBL" id="AZQ77746.1"/>
    </source>
</evidence>
<dbReference type="KEGG" id="flh:EJ997_10740"/>
<dbReference type="OrthoDB" id="9813659at2"/>